<evidence type="ECO:0000313" key="6">
    <source>
        <dbReference type="Proteomes" id="UP001202922"/>
    </source>
</evidence>
<dbReference type="CDD" id="cd13538">
    <property type="entry name" value="PBP2_ModA_like_1"/>
    <property type="match status" value="1"/>
</dbReference>
<accession>A0ABS9U5S3</accession>
<dbReference type="Pfam" id="PF13531">
    <property type="entry name" value="SBP_bac_11"/>
    <property type="match status" value="1"/>
</dbReference>
<comment type="caution">
    <text evidence="5">The sequence shown here is derived from an EMBL/GenBank/DDBJ whole genome shotgun (WGS) entry which is preliminary data.</text>
</comment>
<protein>
    <submittedName>
        <fullName evidence="5">Molybdate ABC transporter substrate-binding protein</fullName>
    </submittedName>
</protein>
<name>A0ABS9U5S3_9MICC</name>
<dbReference type="EMBL" id="JAKZBV010000001">
    <property type="protein sequence ID" value="MCH6472024.1"/>
    <property type="molecule type" value="Genomic_DNA"/>
</dbReference>
<evidence type="ECO:0000256" key="4">
    <source>
        <dbReference type="SAM" id="SignalP"/>
    </source>
</evidence>
<feature type="signal peptide" evidence="4">
    <location>
        <begin position="1"/>
        <end position="24"/>
    </location>
</feature>
<dbReference type="SUPFAM" id="SSF53850">
    <property type="entry name" value="Periplasmic binding protein-like II"/>
    <property type="match status" value="1"/>
</dbReference>
<dbReference type="Proteomes" id="UP001202922">
    <property type="component" value="Unassembled WGS sequence"/>
</dbReference>
<keyword evidence="3 4" id="KW-0732">Signal</keyword>
<keyword evidence="6" id="KW-1185">Reference proteome</keyword>
<dbReference type="PANTHER" id="PTHR30632">
    <property type="entry name" value="MOLYBDATE-BINDING PERIPLASMIC PROTEIN"/>
    <property type="match status" value="1"/>
</dbReference>
<dbReference type="PANTHER" id="PTHR30632:SF0">
    <property type="entry name" value="SULFATE-BINDING PROTEIN"/>
    <property type="match status" value="1"/>
</dbReference>
<evidence type="ECO:0000313" key="5">
    <source>
        <dbReference type="EMBL" id="MCH6472024.1"/>
    </source>
</evidence>
<proteinExistence type="inferred from homology"/>
<comment type="similarity">
    <text evidence="1">Belongs to the bacterial solute-binding protein ModA family.</text>
</comment>
<gene>
    <name evidence="5" type="primary">modA</name>
    <name evidence="5" type="ORF">L0M17_18975</name>
</gene>
<dbReference type="PIRSF" id="PIRSF004846">
    <property type="entry name" value="ModA"/>
    <property type="match status" value="1"/>
</dbReference>
<evidence type="ECO:0000256" key="2">
    <source>
        <dbReference type="ARBA" id="ARBA00022723"/>
    </source>
</evidence>
<dbReference type="Gene3D" id="3.40.190.10">
    <property type="entry name" value="Periplasmic binding protein-like II"/>
    <property type="match status" value="2"/>
</dbReference>
<dbReference type="InterPro" id="IPR005950">
    <property type="entry name" value="ModA"/>
</dbReference>
<reference evidence="5 6" key="1">
    <citation type="submission" date="2022-03" db="EMBL/GenBank/DDBJ databases">
        <title>Sinomonas sp. isolated from a soil.</title>
        <authorList>
            <person name="Han J."/>
            <person name="Kim D.-U."/>
        </authorList>
    </citation>
    <scope>NUCLEOTIDE SEQUENCE [LARGE SCALE GENOMIC DNA]</scope>
    <source>
        <strain evidence="5 6">5-5</strain>
    </source>
</reference>
<sequence>MKALLNQALGAAGVVLALALTACGGTTTAGGSASSSASSGGTLTVFAAASLTATFTELGHDFEAAHPGSKVNFNFGGSSDLVSQLQNGAPADVFASADQTNMTKATNAGLAAGTPQVFATNVLEIAVPPSNPAGIHTFQDLTKAGVRLVVCAQQVPCGSAAQKAAKAAGLTLKPVSEEQSVTDVLGKVISGDADAGLVYVTDVKGAGSKVSGVAFPESSAAVNSYPIVALKDSKNAALAQEFVDFVRGAQGQKVLGDAGFGAP</sequence>
<dbReference type="NCBIfam" id="TIGR01256">
    <property type="entry name" value="modA"/>
    <property type="match status" value="1"/>
</dbReference>
<feature type="chain" id="PRO_5045994952" evidence="4">
    <location>
        <begin position="25"/>
        <end position="263"/>
    </location>
</feature>
<dbReference type="RefSeq" id="WP_241055942.1">
    <property type="nucleotide sequence ID" value="NZ_JAKZBV010000001.1"/>
</dbReference>
<dbReference type="InterPro" id="IPR050682">
    <property type="entry name" value="ModA/WtpA"/>
</dbReference>
<evidence type="ECO:0000256" key="1">
    <source>
        <dbReference type="ARBA" id="ARBA00009175"/>
    </source>
</evidence>
<evidence type="ECO:0000256" key="3">
    <source>
        <dbReference type="ARBA" id="ARBA00022729"/>
    </source>
</evidence>
<organism evidence="5 6">
    <name type="scientific">Sinomonas terrae</name>
    <dbReference type="NCBI Taxonomy" id="2908838"/>
    <lineage>
        <taxon>Bacteria</taxon>
        <taxon>Bacillati</taxon>
        <taxon>Actinomycetota</taxon>
        <taxon>Actinomycetes</taxon>
        <taxon>Micrococcales</taxon>
        <taxon>Micrococcaceae</taxon>
        <taxon>Sinomonas</taxon>
    </lineage>
</organism>
<keyword evidence="2" id="KW-0479">Metal-binding</keyword>
<dbReference type="PROSITE" id="PS51257">
    <property type="entry name" value="PROKAR_LIPOPROTEIN"/>
    <property type="match status" value="1"/>
</dbReference>